<sequence>MAAPSDIKIENLTGTWMLDKQLSTDSDPLLALVYSATQYLPLLTDFLQQGVNWVVRKAIGMTEVTMKMKQFEGSSPGTGSAVTQIAISQTANVNLGGTSESRYLDWQEYPQEDHIFGKTVVQSRFIGNSNQAAKSVPCVHIRTEINDPEVLKFLRGEIDESYAPCDGFLVEKSQATEPLEGGEDGLWIHVVIRSHEPKWIAEQASDGIYPSCRS</sequence>
<organism evidence="1 2">
    <name type="scientific">Penicillium subrubescens</name>
    <dbReference type="NCBI Taxonomy" id="1316194"/>
    <lineage>
        <taxon>Eukaryota</taxon>
        <taxon>Fungi</taxon>
        <taxon>Dikarya</taxon>
        <taxon>Ascomycota</taxon>
        <taxon>Pezizomycotina</taxon>
        <taxon>Eurotiomycetes</taxon>
        <taxon>Eurotiomycetidae</taxon>
        <taxon>Eurotiales</taxon>
        <taxon>Aspergillaceae</taxon>
        <taxon>Penicillium</taxon>
    </lineage>
</organism>
<dbReference type="EMBL" id="MNBE01000105">
    <property type="protein sequence ID" value="OKP14225.1"/>
    <property type="molecule type" value="Genomic_DNA"/>
</dbReference>
<reference evidence="1 2" key="1">
    <citation type="submission" date="2016-10" db="EMBL/GenBank/DDBJ databases">
        <title>Genome sequence of the ascomycete fungus Penicillium subrubescens.</title>
        <authorList>
            <person name="De Vries R.P."/>
            <person name="Peng M."/>
            <person name="Dilokpimol A."/>
            <person name="Hilden K."/>
            <person name="Makela M.R."/>
            <person name="Grigoriev I."/>
            <person name="Riley R."/>
            <person name="Granchi Z."/>
        </authorList>
    </citation>
    <scope>NUCLEOTIDE SEQUENCE [LARGE SCALE GENOMIC DNA]</scope>
    <source>
        <strain evidence="1 2">CBS 132785</strain>
    </source>
</reference>
<accession>A0A1Q5UP25</accession>
<dbReference type="AlphaFoldDB" id="A0A1Q5UP25"/>
<dbReference type="PANTHER" id="PTHR38115">
    <property type="entry name" value="LIPOCALIN-LIKE DOMAIN-CONTAINING PROTEIN"/>
    <property type="match status" value="1"/>
</dbReference>
<evidence type="ECO:0008006" key="3">
    <source>
        <dbReference type="Google" id="ProtNLM"/>
    </source>
</evidence>
<comment type="caution">
    <text evidence="1">The sequence shown here is derived from an EMBL/GenBank/DDBJ whole genome shotgun (WGS) entry which is preliminary data.</text>
</comment>
<dbReference type="InterPro" id="IPR053037">
    <property type="entry name" value="Pericyclase_pydY-like"/>
</dbReference>
<keyword evidence="2" id="KW-1185">Reference proteome</keyword>
<evidence type="ECO:0000313" key="2">
    <source>
        <dbReference type="Proteomes" id="UP000186955"/>
    </source>
</evidence>
<name>A0A1Q5UP25_9EURO</name>
<dbReference type="Proteomes" id="UP000186955">
    <property type="component" value="Unassembled WGS sequence"/>
</dbReference>
<gene>
    <name evidence="1" type="ORF">PENSUB_77</name>
</gene>
<protein>
    <recommendedName>
        <fullName evidence="3">Lipocalin-like domain-containing protein</fullName>
    </recommendedName>
</protein>
<dbReference type="PANTHER" id="PTHR38115:SF1">
    <property type="entry name" value="LIPOCALIN-LIKE DOMAIN-CONTAINING PROTEIN"/>
    <property type="match status" value="1"/>
</dbReference>
<evidence type="ECO:0000313" key="1">
    <source>
        <dbReference type="EMBL" id="OKP14225.1"/>
    </source>
</evidence>
<proteinExistence type="predicted"/>